<dbReference type="AlphaFoldDB" id="A0A0A9B3D4"/>
<dbReference type="EMBL" id="GBRH01242240">
    <property type="protein sequence ID" value="JAD55655.1"/>
    <property type="molecule type" value="Transcribed_RNA"/>
</dbReference>
<proteinExistence type="predicted"/>
<accession>A0A0A9B3D4</accession>
<name>A0A0A9B3D4_ARUDO</name>
<protein>
    <submittedName>
        <fullName evidence="1">Uncharacterized protein</fullName>
    </submittedName>
</protein>
<reference evidence="1" key="1">
    <citation type="submission" date="2014-09" db="EMBL/GenBank/DDBJ databases">
        <authorList>
            <person name="Magalhaes I.L.F."/>
            <person name="Oliveira U."/>
            <person name="Santos F.R."/>
            <person name="Vidigal T.H.D.A."/>
            <person name="Brescovit A.D."/>
            <person name="Santos A.J."/>
        </authorList>
    </citation>
    <scope>NUCLEOTIDE SEQUENCE</scope>
    <source>
        <tissue evidence="1">Shoot tissue taken approximately 20 cm above the soil surface</tissue>
    </source>
</reference>
<evidence type="ECO:0000313" key="1">
    <source>
        <dbReference type="EMBL" id="JAD55655.1"/>
    </source>
</evidence>
<organism evidence="1">
    <name type="scientific">Arundo donax</name>
    <name type="common">Giant reed</name>
    <name type="synonym">Donax arundinaceus</name>
    <dbReference type="NCBI Taxonomy" id="35708"/>
    <lineage>
        <taxon>Eukaryota</taxon>
        <taxon>Viridiplantae</taxon>
        <taxon>Streptophyta</taxon>
        <taxon>Embryophyta</taxon>
        <taxon>Tracheophyta</taxon>
        <taxon>Spermatophyta</taxon>
        <taxon>Magnoliopsida</taxon>
        <taxon>Liliopsida</taxon>
        <taxon>Poales</taxon>
        <taxon>Poaceae</taxon>
        <taxon>PACMAD clade</taxon>
        <taxon>Arundinoideae</taxon>
        <taxon>Arundineae</taxon>
        <taxon>Arundo</taxon>
    </lineage>
</organism>
<sequence length="29" mass="3287">MSAIEPPQSCYQLEVFCTSTVHPHQKPDI</sequence>
<reference evidence="1" key="2">
    <citation type="journal article" date="2015" name="Data Brief">
        <title>Shoot transcriptome of the giant reed, Arundo donax.</title>
        <authorList>
            <person name="Barrero R.A."/>
            <person name="Guerrero F.D."/>
            <person name="Moolhuijzen P."/>
            <person name="Goolsby J.A."/>
            <person name="Tidwell J."/>
            <person name="Bellgard S.E."/>
            <person name="Bellgard M.I."/>
        </authorList>
    </citation>
    <scope>NUCLEOTIDE SEQUENCE</scope>
    <source>
        <tissue evidence="1">Shoot tissue taken approximately 20 cm above the soil surface</tissue>
    </source>
</reference>